<dbReference type="InterPro" id="IPR012280">
    <property type="entry name" value="Semialdhyde_DH_dimer_dom"/>
</dbReference>
<name>A0A023B0M8_GRENI</name>
<dbReference type="Gene3D" id="3.40.50.720">
    <property type="entry name" value="NAD(P)-binding Rossmann-like Domain"/>
    <property type="match status" value="2"/>
</dbReference>
<dbReference type="InterPro" id="IPR051823">
    <property type="entry name" value="ASADH-related"/>
</dbReference>
<dbReference type="InterPro" id="IPR036291">
    <property type="entry name" value="NAD(P)-bd_dom_sf"/>
</dbReference>
<dbReference type="EMBL" id="AFNH02001023">
    <property type="protein sequence ID" value="EZG45466.1"/>
    <property type="molecule type" value="Genomic_DNA"/>
</dbReference>
<dbReference type="CDD" id="cd02315">
    <property type="entry name" value="ScASADH_like_N"/>
    <property type="match status" value="1"/>
</dbReference>
<dbReference type="NCBIfam" id="NF006416">
    <property type="entry name" value="PRK08664.1"/>
    <property type="match status" value="1"/>
</dbReference>
<sequence>MTLTLSNIDYNISPKFRAGVLGGTGTVGQNLVLLLANHPWITVVAIGASERNAGKRYQDVWRNCRPCPEVVKDIVLWDALQDKKKFITGDLDLVFSALDSELAVQVESDLAASGLAVFSNASSHRGDIDVPIVLPLVNPGHLELVKIQRFYAKSGGYIVTNSNCSTAGFVTALKALQDAFGVDSAICTTMQAVSGAGNPGPHWNQIDSNVVPYIPGEEEKIENETKKILGKLPVSAEQAPALDAHTCAAEKNTGKETDGSTSVEHQDERPPLSDASSSTSGRGTVCAVYGKIHGIIPNDQIRISASVNRVPVVDGHTMSVSVKLTKPPLDENMKLNTSAIEEAFENFTFSIPDMDKLPVIPSKFIQVFRSLDEPQPKFHSQIGNGMTVSIGKVRACSVLDVKFTLVVNNAILGAAGGAVANAELAIASRILL</sequence>
<dbReference type="GO" id="GO:0004073">
    <property type="term" value="F:aspartate-semialdehyde dehydrogenase activity"/>
    <property type="evidence" value="ECO:0007669"/>
    <property type="project" value="UniProtKB-EC"/>
</dbReference>
<dbReference type="OrthoDB" id="1894490at2759"/>
<feature type="compositionally biased region" description="Basic and acidic residues" evidence="2">
    <location>
        <begin position="252"/>
        <end position="271"/>
    </location>
</feature>
<dbReference type="CDD" id="cd18130">
    <property type="entry name" value="ASADH_C_arch_fung_like"/>
    <property type="match status" value="1"/>
</dbReference>
<dbReference type="SMART" id="SM00859">
    <property type="entry name" value="Semialdhyde_dh"/>
    <property type="match status" value="1"/>
</dbReference>
<accession>A0A023B0M8</accession>
<dbReference type="GO" id="GO:0046983">
    <property type="term" value="F:protein dimerization activity"/>
    <property type="evidence" value="ECO:0007669"/>
    <property type="project" value="InterPro"/>
</dbReference>
<comment type="caution">
    <text evidence="4">The sequence shown here is derived from an EMBL/GenBank/DDBJ whole genome shotgun (WGS) entry which is preliminary data.</text>
</comment>
<dbReference type="Proteomes" id="UP000019763">
    <property type="component" value="Unassembled WGS sequence"/>
</dbReference>
<dbReference type="GO" id="GO:0009088">
    <property type="term" value="P:threonine biosynthetic process"/>
    <property type="evidence" value="ECO:0007669"/>
    <property type="project" value="TreeGrafter"/>
</dbReference>
<keyword evidence="5" id="KW-1185">Reference proteome</keyword>
<dbReference type="VEuPathDB" id="CryptoDB:GNI_138340"/>
<feature type="domain" description="Semialdehyde dehydrogenase NAD-binding" evidence="3">
    <location>
        <begin position="17"/>
        <end position="145"/>
    </location>
</feature>
<dbReference type="GO" id="GO:0009086">
    <property type="term" value="P:methionine biosynthetic process"/>
    <property type="evidence" value="ECO:0007669"/>
    <property type="project" value="TreeGrafter"/>
</dbReference>
<comment type="similarity">
    <text evidence="1">Belongs to the aspartate-semialdehyde dehydrogenase family.</text>
</comment>
<dbReference type="eggNOG" id="KOG4777">
    <property type="taxonomic scope" value="Eukaryota"/>
</dbReference>
<dbReference type="OMA" id="YASTVHW"/>
<dbReference type="AlphaFoldDB" id="A0A023B0M8"/>
<evidence type="ECO:0000313" key="4">
    <source>
        <dbReference type="EMBL" id="EZG45466.1"/>
    </source>
</evidence>
<gene>
    <name evidence="4" type="ORF">GNI_138340</name>
</gene>
<evidence type="ECO:0000313" key="5">
    <source>
        <dbReference type="Proteomes" id="UP000019763"/>
    </source>
</evidence>
<evidence type="ECO:0000256" key="1">
    <source>
        <dbReference type="ARBA" id="ARBA00010584"/>
    </source>
</evidence>
<dbReference type="GO" id="GO:0051287">
    <property type="term" value="F:NAD binding"/>
    <property type="evidence" value="ECO:0007669"/>
    <property type="project" value="InterPro"/>
</dbReference>
<dbReference type="InterPro" id="IPR000534">
    <property type="entry name" value="Semialdehyde_DH_NAD-bd"/>
</dbReference>
<dbReference type="EC" id="1.2.1.11" evidence="4"/>
<dbReference type="Pfam" id="PF01118">
    <property type="entry name" value="Semialdhyde_dh"/>
    <property type="match status" value="1"/>
</dbReference>
<dbReference type="GeneID" id="22914909"/>
<dbReference type="SUPFAM" id="SSF55347">
    <property type="entry name" value="Glyceraldehyde-3-phosphate dehydrogenase-like, C-terminal domain"/>
    <property type="match status" value="2"/>
</dbReference>
<reference evidence="4" key="1">
    <citation type="submission" date="2013-12" db="EMBL/GenBank/DDBJ databases">
        <authorList>
            <person name="Omoto C.K."/>
            <person name="Sibley D."/>
            <person name="Venepally P."/>
            <person name="Hadjithomas M."/>
            <person name="Karamycheva S."/>
            <person name="Brunk B."/>
            <person name="Roos D."/>
            <person name="Caler E."/>
            <person name="Lorenzi H."/>
        </authorList>
    </citation>
    <scope>NUCLEOTIDE SEQUENCE</scope>
</reference>
<organism evidence="4 5">
    <name type="scientific">Gregarina niphandrodes</name>
    <name type="common">Septate eugregarine</name>
    <dbReference type="NCBI Taxonomy" id="110365"/>
    <lineage>
        <taxon>Eukaryota</taxon>
        <taxon>Sar</taxon>
        <taxon>Alveolata</taxon>
        <taxon>Apicomplexa</taxon>
        <taxon>Conoidasida</taxon>
        <taxon>Gregarinasina</taxon>
        <taxon>Eugregarinorida</taxon>
        <taxon>Gregarinidae</taxon>
        <taxon>Gregarina</taxon>
    </lineage>
</organism>
<evidence type="ECO:0000256" key="2">
    <source>
        <dbReference type="SAM" id="MobiDB-lite"/>
    </source>
</evidence>
<keyword evidence="4" id="KW-0560">Oxidoreductase</keyword>
<dbReference type="PANTHER" id="PTHR46718:SF1">
    <property type="entry name" value="ASPARTATE-SEMIALDEHYDE DEHYDROGENASE"/>
    <property type="match status" value="1"/>
</dbReference>
<proteinExistence type="inferred from homology"/>
<protein>
    <submittedName>
        <fullName evidence="4">Aspartate-semialdehyde dehydrogenase</fullName>
        <ecNumber evidence="4">1.2.1.11</ecNumber>
    </submittedName>
</protein>
<dbReference type="Gene3D" id="3.30.360.10">
    <property type="entry name" value="Dihydrodipicolinate Reductase, domain 2"/>
    <property type="match status" value="2"/>
</dbReference>
<evidence type="ECO:0000259" key="3">
    <source>
        <dbReference type="SMART" id="SM00859"/>
    </source>
</evidence>
<dbReference type="SUPFAM" id="SSF51735">
    <property type="entry name" value="NAD(P)-binding Rossmann-fold domains"/>
    <property type="match status" value="1"/>
</dbReference>
<dbReference type="Pfam" id="PF02774">
    <property type="entry name" value="Semialdhyde_dhC"/>
    <property type="match status" value="2"/>
</dbReference>
<dbReference type="PANTHER" id="PTHR46718">
    <property type="entry name" value="ASPARTATE-SEMIALDEHYDE DEHYDROGENASE"/>
    <property type="match status" value="1"/>
</dbReference>
<feature type="region of interest" description="Disordered" evidence="2">
    <location>
        <begin position="251"/>
        <end position="282"/>
    </location>
</feature>
<dbReference type="RefSeq" id="XP_011132484.1">
    <property type="nucleotide sequence ID" value="XM_011134182.1"/>
</dbReference>